<dbReference type="SUPFAM" id="SSF53756">
    <property type="entry name" value="UDP-Glycosyltransferase/glycogen phosphorylase"/>
    <property type="match status" value="1"/>
</dbReference>
<evidence type="ECO:0000259" key="3">
    <source>
        <dbReference type="Pfam" id="PF04101"/>
    </source>
</evidence>
<feature type="domain" description="Glycosyl transferase family 28 C-terminal" evidence="3">
    <location>
        <begin position="224"/>
        <end position="274"/>
    </location>
</feature>
<proteinExistence type="predicted"/>
<dbReference type="Gene3D" id="3.40.50.11190">
    <property type="match status" value="1"/>
</dbReference>
<dbReference type="GO" id="GO:0016758">
    <property type="term" value="F:hexosyltransferase activity"/>
    <property type="evidence" value="ECO:0007669"/>
    <property type="project" value="InterPro"/>
</dbReference>
<feature type="active site" description="Proton acceptor" evidence="1">
    <location>
        <position position="19"/>
    </location>
</feature>
<reference evidence="4 5" key="1">
    <citation type="submission" date="2015-01" db="EMBL/GenBank/DDBJ databases">
        <title>Desulfovibrio sp. JC271 draft genome sequence.</title>
        <authorList>
            <person name="Shivani Y."/>
            <person name="Subhash Y."/>
            <person name="Sasikala C."/>
            <person name="Ramana C.V."/>
        </authorList>
    </citation>
    <scope>NUCLEOTIDE SEQUENCE [LARGE SCALE GENOMIC DNA]</scope>
    <source>
        <strain evidence="4 5">JC271</strain>
    </source>
</reference>
<dbReference type="NCBIfam" id="TIGR03590">
    <property type="entry name" value="PseG"/>
    <property type="match status" value="1"/>
</dbReference>
<dbReference type="Pfam" id="PF04101">
    <property type="entry name" value="Glyco_tran_28_C"/>
    <property type="match status" value="1"/>
</dbReference>
<organism evidence="4 5">
    <name type="scientific">Halodesulfovibrio spirochaetisodalis</name>
    <dbReference type="NCBI Taxonomy" id="1560234"/>
    <lineage>
        <taxon>Bacteria</taxon>
        <taxon>Pseudomonadati</taxon>
        <taxon>Thermodesulfobacteriota</taxon>
        <taxon>Desulfovibrionia</taxon>
        <taxon>Desulfovibrionales</taxon>
        <taxon>Desulfovibrionaceae</taxon>
        <taxon>Halodesulfovibrio</taxon>
    </lineage>
</organism>
<evidence type="ECO:0000313" key="4">
    <source>
        <dbReference type="EMBL" id="OBQ46394.1"/>
    </source>
</evidence>
<dbReference type="Proteomes" id="UP000091979">
    <property type="component" value="Unassembled WGS sequence"/>
</dbReference>
<feature type="binding site" evidence="2">
    <location>
        <position position="155"/>
    </location>
    <ligand>
        <name>substrate</name>
    </ligand>
</feature>
<keyword evidence="5" id="KW-1185">Reference proteome</keyword>
<accession>A0A1B7XAI2</accession>
<dbReference type="PATRIC" id="fig|1560234.3.peg.1661"/>
<dbReference type="STRING" id="1560234.SP90_12760"/>
<dbReference type="InterPro" id="IPR020023">
    <property type="entry name" value="PseG"/>
</dbReference>
<evidence type="ECO:0000313" key="5">
    <source>
        <dbReference type="Proteomes" id="UP000091979"/>
    </source>
</evidence>
<feature type="binding site" evidence="2">
    <location>
        <position position="259"/>
    </location>
    <ligand>
        <name>substrate</name>
    </ligand>
</feature>
<dbReference type="OrthoDB" id="9788924at2"/>
<dbReference type="Gene3D" id="3.40.50.2000">
    <property type="entry name" value="Glycogen Phosphorylase B"/>
    <property type="match status" value="1"/>
</dbReference>
<dbReference type="InterPro" id="IPR007235">
    <property type="entry name" value="Glyco_trans_28_C"/>
</dbReference>
<gene>
    <name evidence="4" type="ORF">SP90_12760</name>
</gene>
<evidence type="ECO:0000256" key="1">
    <source>
        <dbReference type="PIRSR" id="PIRSR620023-1"/>
    </source>
</evidence>
<protein>
    <recommendedName>
        <fullName evidence="3">Glycosyl transferase family 28 C-terminal domain-containing protein</fullName>
    </recommendedName>
</protein>
<comment type="caution">
    <text evidence="4">The sequence shown here is derived from an EMBL/GenBank/DDBJ whole genome shotgun (WGS) entry which is preliminary data.</text>
</comment>
<name>A0A1B7XAI2_9BACT</name>
<dbReference type="EMBL" id="JXMS01000025">
    <property type="protein sequence ID" value="OBQ46394.1"/>
    <property type="molecule type" value="Genomic_DNA"/>
</dbReference>
<dbReference type="RefSeq" id="WP_066856889.1">
    <property type="nucleotide sequence ID" value="NZ_JXMS01000025.1"/>
</dbReference>
<evidence type="ECO:0000256" key="2">
    <source>
        <dbReference type="PIRSR" id="PIRSR620023-2"/>
    </source>
</evidence>
<sequence length="328" mass="36666">MSEVLVIRADATPDIGAGHVMRCLALAQAWASNGNSVILVGRITIPWVCERLRTEQIDVEFLEEEIETTQNFQHLFAVMEKYTVDWVVFDGYHFTYADQKSVCDAGYKLLVIDDCNHLPEYCCDILLNQNVGAERYSYQGSIGHKLLGIEYILLRQEVLNAIPIAMQKQTELQVRNVLLTLGGGDMEHRFDMLRDLFKLPMWSGVSLRVVAGGTSLAAWDDLLQRCSAQVEVIKYASDMAELMLWADFTITAGGSTCWELCALQSPFSTIVVAENQRDVVNYLERHSLSTPVSLLPDVGLQQAAKLCPYLKGLGQFYEKIVSAMAAVN</sequence>
<dbReference type="AlphaFoldDB" id="A0A1B7XAI2"/>